<dbReference type="AlphaFoldDB" id="A0A183EKD7"/>
<keyword evidence="6 8" id="KW-0472">Membrane</keyword>
<keyword evidence="7" id="KW-0407">Ion channel</keyword>
<dbReference type="GO" id="GO:0022841">
    <property type="term" value="F:potassium ion leak channel activity"/>
    <property type="evidence" value="ECO:0007669"/>
    <property type="project" value="TreeGrafter"/>
</dbReference>
<evidence type="ECO:0000256" key="4">
    <source>
        <dbReference type="ARBA" id="ARBA00022989"/>
    </source>
</evidence>
<evidence type="ECO:0000256" key="6">
    <source>
        <dbReference type="ARBA" id="ARBA00023136"/>
    </source>
</evidence>
<name>A0A183EKD7_9BILA</name>
<reference evidence="10 11" key="2">
    <citation type="submission" date="2018-11" db="EMBL/GenBank/DDBJ databases">
        <authorList>
            <consortium name="Pathogen Informatics"/>
        </authorList>
    </citation>
    <scope>NUCLEOTIDE SEQUENCE [LARGE SCALE GENOMIC DNA]</scope>
</reference>
<dbReference type="PANTHER" id="PTHR11003">
    <property type="entry name" value="POTASSIUM CHANNEL, SUBFAMILY K"/>
    <property type="match status" value="1"/>
</dbReference>
<dbReference type="WBParaSite" id="GPUH_0002145501-mRNA-1">
    <property type="protein sequence ID" value="GPUH_0002145501-mRNA-1"/>
    <property type="gene ID" value="GPUH_0002145501"/>
</dbReference>
<protein>
    <submittedName>
        <fullName evidence="12">Ion_trans_2 domain-containing protein</fullName>
    </submittedName>
</protein>
<dbReference type="Gene3D" id="1.10.287.70">
    <property type="match status" value="1"/>
</dbReference>
<evidence type="ECO:0000256" key="1">
    <source>
        <dbReference type="ARBA" id="ARBA00004141"/>
    </source>
</evidence>
<dbReference type="GO" id="GO:0015271">
    <property type="term" value="F:outward rectifier potassium channel activity"/>
    <property type="evidence" value="ECO:0007669"/>
    <property type="project" value="TreeGrafter"/>
</dbReference>
<feature type="transmembrane region" description="Helical" evidence="8">
    <location>
        <begin position="56"/>
        <end position="80"/>
    </location>
</feature>
<dbReference type="EMBL" id="UYRT01092568">
    <property type="protein sequence ID" value="VDN38208.1"/>
    <property type="molecule type" value="Genomic_DNA"/>
</dbReference>
<gene>
    <name evidence="10" type="ORF">GPUH_LOCUS21427</name>
</gene>
<evidence type="ECO:0000256" key="2">
    <source>
        <dbReference type="ARBA" id="ARBA00022448"/>
    </source>
</evidence>
<evidence type="ECO:0000313" key="11">
    <source>
        <dbReference type="Proteomes" id="UP000271098"/>
    </source>
</evidence>
<evidence type="ECO:0000256" key="8">
    <source>
        <dbReference type="SAM" id="Phobius"/>
    </source>
</evidence>
<proteinExistence type="predicted"/>
<evidence type="ECO:0000256" key="7">
    <source>
        <dbReference type="ARBA" id="ARBA00023303"/>
    </source>
</evidence>
<keyword evidence="5" id="KW-0406">Ion transport</keyword>
<feature type="domain" description="Potassium channel" evidence="9">
    <location>
        <begin position="23"/>
        <end position="80"/>
    </location>
</feature>
<keyword evidence="2" id="KW-0813">Transport</keyword>
<dbReference type="Pfam" id="PF07885">
    <property type="entry name" value="Ion_trans_2"/>
    <property type="match status" value="1"/>
</dbReference>
<reference evidence="12" key="1">
    <citation type="submission" date="2016-06" db="UniProtKB">
        <authorList>
            <consortium name="WormBaseParasite"/>
        </authorList>
    </citation>
    <scope>IDENTIFICATION</scope>
</reference>
<dbReference type="GO" id="GO:0030322">
    <property type="term" value="P:stabilization of membrane potential"/>
    <property type="evidence" value="ECO:0007669"/>
    <property type="project" value="TreeGrafter"/>
</dbReference>
<feature type="transmembrane region" description="Helical" evidence="8">
    <location>
        <begin position="26"/>
        <end position="44"/>
    </location>
</feature>
<comment type="subcellular location">
    <subcellularLocation>
        <location evidence="1">Membrane</location>
        <topology evidence="1">Multi-pass membrane protein</topology>
    </subcellularLocation>
</comment>
<dbReference type="OrthoDB" id="297496at2759"/>
<organism evidence="12">
    <name type="scientific">Gongylonema pulchrum</name>
    <dbReference type="NCBI Taxonomy" id="637853"/>
    <lineage>
        <taxon>Eukaryota</taxon>
        <taxon>Metazoa</taxon>
        <taxon>Ecdysozoa</taxon>
        <taxon>Nematoda</taxon>
        <taxon>Chromadorea</taxon>
        <taxon>Rhabditida</taxon>
        <taxon>Spirurina</taxon>
        <taxon>Spiruromorpha</taxon>
        <taxon>Spiruroidea</taxon>
        <taxon>Gongylonematidae</taxon>
        <taxon>Gongylonema</taxon>
    </lineage>
</organism>
<evidence type="ECO:0000313" key="12">
    <source>
        <dbReference type="WBParaSite" id="GPUH_0002145501-mRNA-1"/>
    </source>
</evidence>
<keyword evidence="4 8" id="KW-1133">Transmembrane helix</keyword>
<evidence type="ECO:0000256" key="3">
    <source>
        <dbReference type="ARBA" id="ARBA00022692"/>
    </source>
</evidence>
<dbReference type="InterPro" id="IPR003280">
    <property type="entry name" value="2pore_dom_K_chnl"/>
</dbReference>
<dbReference type="PANTHER" id="PTHR11003:SF93">
    <property type="entry name" value="POTASSIUM CHANNEL DOMAIN-CONTAINING PROTEIN"/>
    <property type="match status" value="1"/>
</dbReference>
<dbReference type="InterPro" id="IPR013099">
    <property type="entry name" value="K_chnl_dom"/>
</dbReference>
<evidence type="ECO:0000256" key="5">
    <source>
        <dbReference type="ARBA" id="ARBA00023065"/>
    </source>
</evidence>
<dbReference type="GO" id="GO:0005886">
    <property type="term" value="C:plasma membrane"/>
    <property type="evidence" value="ECO:0007669"/>
    <property type="project" value="TreeGrafter"/>
</dbReference>
<evidence type="ECO:0000259" key="9">
    <source>
        <dbReference type="Pfam" id="PF07885"/>
    </source>
</evidence>
<dbReference type="SUPFAM" id="SSF81324">
    <property type="entry name" value="Voltage-gated potassium channels"/>
    <property type="match status" value="1"/>
</dbReference>
<keyword evidence="3 8" id="KW-0812">Transmembrane</keyword>
<dbReference type="Proteomes" id="UP000271098">
    <property type="component" value="Unassembled WGS sequence"/>
</dbReference>
<keyword evidence="11" id="KW-1185">Reference proteome</keyword>
<evidence type="ECO:0000313" key="10">
    <source>
        <dbReference type="EMBL" id="VDN38208.1"/>
    </source>
</evidence>
<sequence>MRNYSDEIVKHIEGCWKSEVDERTEWNFVTSTLYGFGIVTTLGYNRIAPITLTGRMFCILYGLCGIPVTMITIANVGRYLNTFAKNCKQKYFFVFLLASKQQPVQCFDSIADQAALSLIIA</sequence>
<accession>A0A183EKD7</accession>